<proteinExistence type="predicted"/>
<dbReference type="Gene3D" id="3.30.450.40">
    <property type="match status" value="1"/>
</dbReference>
<reference evidence="10 11" key="1">
    <citation type="submission" date="2021-02" db="EMBL/GenBank/DDBJ databases">
        <title>De Novo genome assembly of isolated myxobacteria.</title>
        <authorList>
            <person name="Stevens D.C."/>
        </authorList>
    </citation>
    <scope>NUCLEOTIDE SEQUENCE [LARGE SCALE GENOMIC DNA]</scope>
    <source>
        <strain evidence="11">SCPEA02</strain>
    </source>
</reference>
<dbReference type="CDD" id="cd00156">
    <property type="entry name" value="REC"/>
    <property type="match status" value="1"/>
</dbReference>
<dbReference type="InterPro" id="IPR036890">
    <property type="entry name" value="HATPase_C_sf"/>
</dbReference>
<evidence type="ECO:0000256" key="4">
    <source>
        <dbReference type="ARBA" id="ARBA00022679"/>
    </source>
</evidence>
<dbReference type="RefSeq" id="WP_206729289.1">
    <property type="nucleotide sequence ID" value="NZ_CP071090.1"/>
</dbReference>
<dbReference type="Gene3D" id="3.40.50.2300">
    <property type="match status" value="1"/>
</dbReference>
<dbReference type="SMART" id="SM00448">
    <property type="entry name" value="REC"/>
    <property type="match status" value="1"/>
</dbReference>
<feature type="modified residue" description="4-aspartylphosphate" evidence="6">
    <location>
        <position position="548"/>
    </location>
</feature>
<dbReference type="PANTHER" id="PTHR43047">
    <property type="entry name" value="TWO-COMPONENT HISTIDINE PROTEIN KINASE"/>
    <property type="match status" value="1"/>
</dbReference>
<dbReference type="SUPFAM" id="SSF55781">
    <property type="entry name" value="GAF domain-like"/>
    <property type="match status" value="1"/>
</dbReference>
<dbReference type="InterPro" id="IPR036097">
    <property type="entry name" value="HisK_dim/P_sf"/>
</dbReference>
<keyword evidence="5" id="KW-0418">Kinase</keyword>
<feature type="domain" description="Response regulatory" evidence="9">
    <location>
        <begin position="500"/>
        <end position="615"/>
    </location>
</feature>
<dbReference type="SMART" id="SM00065">
    <property type="entry name" value="GAF"/>
    <property type="match status" value="1"/>
</dbReference>
<dbReference type="PRINTS" id="PR00344">
    <property type="entry name" value="BCTRLSENSOR"/>
</dbReference>
<dbReference type="Pfam" id="PF00072">
    <property type="entry name" value="Response_reg"/>
    <property type="match status" value="1"/>
</dbReference>
<dbReference type="InterPro" id="IPR029016">
    <property type="entry name" value="GAF-like_dom_sf"/>
</dbReference>
<dbReference type="SUPFAM" id="SSF55874">
    <property type="entry name" value="ATPase domain of HSP90 chaperone/DNA topoisomerase II/histidine kinase"/>
    <property type="match status" value="1"/>
</dbReference>
<gene>
    <name evidence="10" type="ORF">JY651_23980</name>
</gene>
<dbReference type="Pfam" id="PF01590">
    <property type="entry name" value="GAF"/>
    <property type="match status" value="1"/>
</dbReference>
<evidence type="ECO:0000313" key="10">
    <source>
        <dbReference type="EMBL" id="QSQ27773.1"/>
    </source>
</evidence>
<dbReference type="InterPro" id="IPR003018">
    <property type="entry name" value="GAF"/>
</dbReference>
<evidence type="ECO:0000256" key="6">
    <source>
        <dbReference type="PROSITE-ProRule" id="PRU00169"/>
    </source>
</evidence>
<dbReference type="Proteomes" id="UP000662747">
    <property type="component" value="Chromosome"/>
</dbReference>
<feature type="domain" description="Histidine kinase" evidence="8">
    <location>
        <begin position="262"/>
        <end position="481"/>
    </location>
</feature>
<comment type="catalytic activity">
    <reaction evidence="1">
        <text>ATP + protein L-histidine = ADP + protein N-phospho-L-histidine.</text>
        <dbReference type="EC" id="2.7.13.3"/>
    </reaction>
</comment>
<dbReference type="InterPro" id="IPR004358">
    <property type="entry name" value="Sig_transdc_His_kin-like_C"/>
</dbReference>
<dbReference type="SMART" id="SM00387">
    <property type="entry name" value="HATPase_c"/>
    <property type="match status" value="1"/>
</dbReference>
<dbReference type="SUPFAM" id="SSF47384">
    <property type="entry name" value="Homodimeric domain of signal transducing histidine kinase"/>
    <property type="match status" value="1"/>
</dbReference>
<dbReference type="EMBL" id="CP071090">
    <property type="protein sequence ID" value="QSQ27773.1"/>
    <property type="molecule type" value="Genomic_DNA"/>
</dbReference>
<evidence type="ECO:0000313" key="11">
    <source>
        <dbReference type="Proteomes" id="UP000662747"/>
    </source>
</evidence>
<accession>A0ABX7PB79</accession>
<dbReference type="SMART" id="SM00388">
    <property type="entry name" value="HisKA"/>
    <property type="match status" value="1"/>
</dbReference>
<keyword evidence="4" id="KW-0808">Transferase</keyword>
<dbReference type="SUPFAM" id="SSF52172">
    <property type="entry name" value="CheY-like"/>
    <property type="match status" value="1"/>
</dbReference>
<dbReference type="CDD" id="cd00082">
    <property type="entry name" value="HisKA"/>
    <property type="match status" value="1"/>
</dbReference>
<organism evidence="10 11">
    <name type="scientific">Pyxidicoccus parkwayensis</name>
    <dbReference type="NCBI Taxonomy" id="2813578"/>
    <lineage>
        <taxon>Bacteria</taxon>
        <taxon>Pseudomonadati</taxon>
        <taxon>Myxococcota</taxon>
        <taxon>Myxococcia</taxon>
        <taxon>Myxococcales</taxon>
        <taxon>Cystobacterineae</taxon>
        <taxon>Myxococcaceae</taxon>
        <taxon>Pyxidicoccus</taxon>
    </lineage>
</organism>
<evidence type="ECO:0000259" key="9">
    <source>
        <dbReference type="PROSITE" id="PS50110"/>
    </source>
</evidence>
<dbReference type="InterPro" id="IPR005467">
    <property type="entry name" value="His_kinase_dom"/>
</dbReference>
<dbReference type="PANTHER" id="PTHR43047:SF72">
    <property type="entry name" value="OSMOSENSING HISTIDINE PROTEIN KINASE SLN1"/>
    <property type="match status" value="1"/>
</dbReference>
<feature type="region of interest" description="Disordered" evidence="7">
    <location>
        <begin position="1"/>
        <end position="21"/>
    </location>
</feature>
<evidence type="ECO:0000256" key="2">
    <source>
        <dbReference type="ARBA" id="ARBA00012438"/>
    </source>
</evidence>
<evidence type="ECO:0000259" key="8">
    <source>
        <dbReference type="PROSITE" id="PS50109"/>
    </source>
</evidence>
<keyword evidence="3 6" id="KW-0597">Phosphoprotein</keyword>
<dbReference type="Gene3D" id="1.10.287.130">
    <property type="match status" value="1"/>
</dbReference>
<dbReference type="Pfam" id="PF02518">
    <property type="entry name" value="HATPase_c"/>
    <property type="match status" value="1"/>
</dbReference>
<evidence type="ECO:0000256" key="1">
    <source>
        <dbReference type="ARBA" id="ARBA00000085"/>
    </source>
</evidence>
<protein>
    <recommendedName>
        <fullName evidence="2">histidine kinase</fullName>
        <ecNumber evidence="2">2.7.13.3</ecNumber>
    </recommendedName>
</protein>
<evidence type="ECO:0000256" key="7">
    <source>
        <dbReference type="SAM" id="MobiDB-lite"/>
    </source>
</evidence>
<dbReference type="PROSITE" id="PS50109">
    <property type="entry name" value="HIS_KIN"/>
    <property type="match status" value="1"/>
</dbReference>
<dbReference type="InterPro" id="IPR003594">
    <property type="entry name" value="HATPase_dom"/>
</dbReference>
<dbReference type="EC" id="2.7.13.3" evidence="2"/>
<dbReference type="InterPro" id="IPR011006">
    <property type="entry name" value="CheY-like_superfamily"/>
</dbReference>
<dbReference type="Pfam" id="PF00512">
    <property type="entry name" value="HisKA"/>
    <property type="match status" value="1"/>
</dbReference>
<evidence type="ECO:0000256" key="3">
    <source>
        <dbReference type="ARBA" id="ARBA00022553"/>
    </source>
</evidence>
<dbReference type="InterPro" id="IPR003661">
    <property type="entry name" value="HisK_dim/P_dom"/>
</dbReference>
<name>A0ABX7PB79_9BACT</name>
<evidence type="ECO:0000256" key="5">
    <source>
        <dbReference type="ARBA" id="ARBA00022777"/>
    </source>
</evidence>
<sequence length="620" mass="67584">MVEQQGARQKPSGEASEPRTLLERLQQSEEVLERLCSQDASGVGDEAHLALKQEVAALRQMRGELGKLLERSALIADTSQRLLNLPPEEMESGIRAALALLGQHVHAQRCYVGLLSEDGARITDAYEWCAPGTASARVESLRGRSTAAFAWTLRQFQEGRTVTITDPAMLPPEAATERGSFAARSVCAYVNAPLSLGGRLAGWMGFDMVATPRSWTPEELHLLSLTGSALVTVLERKRREAVLLQEKEAEQRARSLGIIAAGLAHEINNPLAYTTGNLEYLKQQLPCPHMPADGADDCHQVLDEALEGARRIRRIVADLGAFSRGDTSDEEAVDLKAVVESTLRMAANQLRHRAEVVREYDVELPRVRGTTTKLGQVVLNLVLNSAQAIPEGHYSKNRITVSLRSAVGGVRLAISDTGRGIPPEVLPRIFDPFFTTKRGGGGMGLGLAICRDIVTSFGGDMAARSEPGQGTTVEVSLPRIEPASPQVPGEEVVPPSSGRRVLAVDDEPRVLDLLRRMLRGHELVTAANGREALERLREDARFDLILCDLLMPELTGIDVYQAVRESWPGLQDRIAFITGGAFTPETQRFVEQTRNPLLTKPFQPAHIHGLLAIAGARLQN</sequence>
<keyword evidence="11" id="KW-1185">Reference proteome</keyword>
<dbReference type="Gene3D" id="3.30.565.10">
    <property type="entry name" value="Histidine kinase-like ATPase, C-terminal domain"/>
    <property type="match status" value="1"/>
</dbReference>
<dbReference type="PROSITE" id="PS50110">
    <property type="entry name" value="RESPONSE_REGULATORY"/>
    <property type="match status" value="1"/>
</dbReference>
<dbReference type="InterPro" id="IPR001789">
    <property type="entry name" value="Sig_transdc_resp-reg_receiver"/>
</dbReference>